<comment type="caution">
    <text evidence="2">The sequence shown here is derived from an EMBL/GenBank/DDBJ whole genome shotgun (WGS) entry which is preliminary data.</text>
</comment>
<protein>
    <recommendedName>
        <fullName evidence="4">2TM domain-containing protein</fullName>
    </recommendedName>
</protein>
<evidence type="ECO:0000313" key="2">
    <source>
        <dbReference type="EMBL" id="GAA1208883.1"/>
    </source>
</evidence>
<keyword evidence="3" id="KW-1185">Reference proteome</keyword>
<keyword evidence="1" id="KW-1133">Transmembrane helix</keyword>
<gene>
    <name evidence="2" type="ORF">GCM10009675_31090</name>
</gene>
<feature type="transmembrane region" description="Helical" evidence="1">
    <location>
        <begin position="42"/>
        <end position="66"/>
    </location>
</feature>
<name>A0ABN1VH80_9PSEU</name>
<dbReference type="RefSeq" id="WP_253853966.1">
    <property type="nucleotide sequence ID" value="NZ_BAAALM010000010.1"/>
</dbReference>
<evidence type="ECO:0008006" key="4">
    <source>
        <dbReference type="Google" id="ProtNLM"/>
    </source>
</evidence>
<dbReference type="EMBL" id="BAAALM010000010">
    <property type="protein sequence ID" value="GAA1208883.1"/>
    <property type="molecule type" value="Genomic_DNA"/>
</dbReference>
<accession>A0ABN1VH80</accession>
<organism evidence="2 3">
    <name type="scientific">Prauserella alba</name>
    <dbReference type="NCBI Taxonomy" id="176898"/>
    <lineage>
        <taxon>Bacteria</taxon>
        <taxon>Bacillati</taxon>
        <taxon>Actinomycetota</taxon>
        <taxon>Actinomycetes</taxon>
        <taxon>Pseudonocardiales</taxon>
        <taxon>Pseudonocardiaceae</taxon>
        <taxon>Prauserella</taxon>
    </lineage>
</organism>
<keyword evidence="1" id="KW-0472">Membrane</keyword>
<feature type="transmembrane region" description="Helical" evidence="1">
    <location>
        <begin position="12"/>
        <end position="36"/>
    </location>
</feature>
<proteinExistence type="predicted"/>
<keyword evidence="1" id="KW-0812">Transmembrane</keyword>
<reference evidence="2 3" key="1">
    <citation type="journal article" date="2019" name="Int. J. Syst. Evol. Microbiol.">
        <title>The Global Catalogue of Microorganisms (GCM) 10K type strain sequencing project: providing services to taxonomists for standard genome sequencing and annotation.</title>
        <authorList>
            <consortium name="The Broad Institute Genomics Platform"/>
            <consortium name="The Broad Institute Genome Sequencing Center for Infectious Disease"/>
            <person name="Wu L."/>
            <person name="Ma J."/>
        </authorList>
    </citation>
    <scope>NUCLEOTIDE SEQUENCE [LARGE SCALE GENOMIC DNA]</scope>
    <source>
        <strain evidence="2 3">JCM 13022</strain>
    </source>
</reference>
<dbReference type="Proteomes" id="UP001500467">
    <property type="component" value="Unassembled WGS sequence"/>
</dbReference>
<evidence type="ECO:0000256" key="1">
    <source>
        <dbReference type="SAM" id="Phobius"/>
    </source>
</evidence>
<evidence type="ECO:0000313" key="3">
    <source>
        <dbReference type="Proteomes" id="UP001500467"/>
    </source>
</evidence>
<sequence>MSARINRVEKTFDAVQHGLGALVCGGLAVLVIGLYAQGHLAWWFLFGAVWVAGAAVDSAASLYRLLRGRLDEFYVRIDTEAGEQ</sequence>